<dbReference type="Pfam" id="PF13354">
    <property type="entry name" value="Beta-lactamase2"/>
    <property type="match status" value="1"/>
</dbReference>
<dbReference type="EMBL" id="PNRE01000065">
    <property type="protein sequence ID" value="PMR68527.1"/>
    <property type="molecule type" value="Genomic_DNA"/>
</dbReference>
<comment type="caution">
    <text evidence="4">The sequence shown here is derived from an EMBL/GenBank/DDBJ whole genome shotgun (WGS) entry which is preliminary data.</text>
</comment>
<sequence length="349" mass="37298">MRALVLGLALLVLPLPAMAEPAWSARLEAKLAALEAGFDGELGVVVRPLGSDERFGWRADESWYLASLIKVPVAIELMARVEAGEAALDERLVLHESDYVDGAGPTNWAPPGAELTLHQLLVAMLTVSDNTASDMLIRRLGLEAVNRRAQALAPGGESLGPITSLVDVRRHVYGGLHPRAVSLSGLDFIELRKRPSDAARLDWLARRLEVPHEALRWRSLDDAFAAYYATDLNSGRLDAFAELLAALGEGRALGPAATARLLSVMERTTSGERRLKAGLGPGVRFAHKTGTQHRRSCDAGIATLADGAGSHRVAIVACARGELNLARNEQVLAAVGRAIREVGPLAASF</sequence>
<dbReference type="GO" id="GO:0046677">
    <property type="term" value="P:response to antibiotic"/>
    <property type="evidence" value="ECO:0007669"/>
    <property type="project" value="InterPro"/>
</dbReference>
<dbReference type="SUPFAM" id="SSF56601">
    <property type="entry name" value="beta-lactamase/transpeptidase-like"/>
    <property type="match status" value="1"/>
</dbReference>
<dbReference type="InterPro" id="IPR045155">
    <property type="entry name" value="Beta-lactam_cat"/>
</dbReference>
<comment type="catalytic activity">
    <reaction evidence="1">
        <text>a beta-lactam + H2O = a substituted beta-amino acid</text>
        <dbReference type="Rhea" id="RHEA:20401"/>
        <dbReference type="ChEBI" id="CHEBI:15377"/>
        <dbReference type="ChEBI" id="CHEBI:35627"/>
        <dbReference type="ChEBI" id="CHEBI:140347"/>
        <dbReference type="EC" id="3.5.2.6"/>
    </reaction>
</comment>
<evidence type="ECO:0000259" key="3">
    <source>
        <dbReference type="Pfam" id="PF13354"/>
    </source>
</evidence>
<feature type="domain" description="Beta-lactamase class A catalytic" evidence="3">
    <location>
        <begin position="43"/>
        <end position="307"/>
    </location>
</feature>
<keyword evidence="2" id="KW-0732">Signal</keyword>
<gene>
    <name evidence="4" type="ORF">C1H66_14875</name>
</gene>
<keyword evidence="4" id="KW-0378">Hydrolase</keyword>
<protein>
    <submittedName>
        <fullName evidence="4">Serine hydrolase</fullName>
    </submittedName>
</protein>
<keyword evidence="5" id="KW-1185">Reference proteome</keyword>
<dbReference type="PANTHER" id="PTHR35333:SF4">
    <property type="entry name" value="SLR0121 PROTEIN"/>
    <property type="match status" value="1"/>
</dbReference>
<organism evidence="4 5">
    <name type="scientific">Halomonas heilongjiangensis</name>
    <dbReference type="NCBI Taxonomy" id="1387883"/>
    <lineage>
        <taxon>Bacteria</taxon>
        <taxon>Pseudomonadati</taxon>
        <taxon>Pseudomonadota</taxon>
        <taxon>Gammaproteobacteria</taxon>
        <taxon>Oceanospirillales</taxon>
        <taxon>Halomonadaceae</taxon>
        <taxon>Halomonas</taxon>
    </lineage>
</organism>
<reference evidence="4 5" key="1">
    <citation type="submission" date="2018-01" db="EMBL/GenBank/DDBJ databases">
        <title>Halomonas endophytica sp. nov., isolated from storage liquid in the stems of Populus euphratica.</title>
        <authorList>
            <person name="Chen C."/>
        </authorList>
    </citation>
    <scope>NUCLEOTIDE SEQUENCE [LARGE SCALE GENOMIC DNA]</scope>
    <source>
        <strain evidence="4 5">DSM 26881</strain>
    </source>
</reference>
<evidence type="ECO:0000313" key="4">
    <source>
        <dbReference type="EMBL" id="PMR68527.1"/>
    </source>
</evidence>
<evidence type="ECO:0000256" key="2">
    <source>
        <dbReference type="SAM" id="SignalP"/>
    </source>
</evidence>
<dbReference type="InterPro" id="IPR012338">
    <property type="entry name" value="Beta-lactam/transpept-like"/>
</dbReference>
<dbReference type="GO" id="GO:0008800">
    <property type="term" value="F:beta-lactamase activity"/>
    <property type="evidence" value="ECO:0007669"/>
    <property type="project" value="UniProtKB-EC"/>
</dbReference>
<dbReference type="PANTHER" id="PTHR35333">
    <property type="entry name" value="BETA-LACTAMASE"/>
    <property type="match status" value="1"/>
</dbReference>
<dbReference type="Gene3D" id="3.40.710.10">
    <property type="entry name" value="DD-peptidase/beta-lactamase superfamily"/>
    <property type="match status" value="1"/>
</dbReference>
<dbReference type="OrthoDB" id="9784149at2"/>
<feature type="signal peptide" evidence="2">
    <location>
        <begin position="1"/>
        <end position="19"/>
    </location>
</feature>
<dbReference type="InterPro" id="IPR000871">
    <property type="entry name" value="Beta-lactam_class-A"/>
</dbReference>
<accession>A0A2N7TK12</accession>
<dbReference type="GO" id="GO:0030655">
    <property type="term" value="P:beta-lactam antibiotic catabolic process"/>
    <property type="evidence" value="ECO:0007669"/>
    <property type="project" value="InterPro"/>
</dbReference>
<dbReference type="Proteomes" id="UP000235346">
    <property type="component" value="Unassembled WGS sequence"/>
</dbReference>
<name>A0A2N7TK12_9GAMM</name>
<proteinExistence type="predicted"/>
<evidence type="ECO:0000256" key="1">
    <source>
        <dbReference type="ARBA" id="ARBA00001526"/>
    </source>
</evidence>
<dbReference type="AlphaFoldDB" id="A0A2N7TK12"/>
<evidence type="ECO:0000313" key="5">
    <source>
        <dbReference type="Proteomes" id="UP000235346"/>
    </source>
</evidence>
<dbReference type="PRINTS" id="PR00118">
    <property type="entry name" value="BLACTAMASEA"/>
</dbReference>
<feature type="chain" id="PRO_5014886013" evidence="2">
    <location>
        <begin position="20"/>
        <end position="349"/>
    </location>
</feature>
<dbReference type="RefSeq" id="WP_102628661.1">
    <property type="nucleotide sequence ID" value="NZ_PDOH01000060.1"/>
</dbReference>